<keyword evidence="7 9" id="KW-0539">Nucleus</keyword>
<dbReference type="GO" id="GO:0031144">
    <property type="term" value="P:proteasome localization"/>
    <property type="evidence" value="ECO:0007669"/>
    <property type="project" value="UniProtKB-UniRule"/>
</dbReference>
<dbReference type="GO" id="GO:0071630">
    <property type="term" value="P:nuclear protein quality control by the ubiquitin-proteasome system"/>
    <property type="evidence" value="ECO:0007669"/>
    <property type="project" value="UniProtKB-UniRule"/>
</dbReference>
<evidence type="ECO:0000256" key="8">
    <source>
        <dbReference type="ARBA" id="ARBA00025651"/>
    </source>
</evidence>
<feature type="compositionally biased region" description="Basic residues" evidence="10">
    <location>
        <begin position="28"/>
        <end position="37"/>
    </location>
</feature>
<dbReference type="InterPro" id="IPR013868">
    <property type="entry name" value="Cut8/Sts1_fam"/>
</dbReference>
<dbReference type="GO" id="GO:0005737">
    <property type="term" value="C:cytoplasm"/>
    <property type="evidence" value="ECO:0007669"/>
    <property type="project" value="UniProtKB-SubCell"/>
</dbReference>
<organism evidence="11 12">
    <name type="scientific">Sclerotinia nivalis</name>
    <dbReference type="NCBI Taxonomy" id="352851"/>
    <lineage>
        <taxon>Eukaryota</taxon>
        <taxon>Fungi</taxon>
        <taxon>Dikarya</taxon>
        <taxon>Ascomycota</taxon>
        <taxon>Pezizomycotina</taxon>
        <taxon>Leotiomycetes</taxon>
        <taxon>Helotiales</taxon>
        <taxon>Sclerotiniaceae</taxon>
        <taxon>Sclerotinia</taxon>
    </lineage>
</organism>
<evidence type="ECO:0000256" key="4">
    <source>
        <dbReference type="ARBA" id="ARBA00022448"/>
    </source>
</evidence>
<comment type="similarity">
    <text evidence="1 9">Belongs to the cut8/STS1 family.</text>
</comment>
<dbReference type="Proteomes" id="UP001152300">
    <property type="component" value="Unassembled WGS sequence"/>
</dbReference>
<comment type="caution">
    <text evidence="11">The sequence shown here is derived from an EMBL/GenBank/DDBJ whole genome shotgun (WGS) entry which is preliminary data.</text>
</comment>
<evidence type="ECO:0000256" key="10">
    <source>
        <dbReference type="SAM" id="MobiDB-lite"/>
    </source>
</evidence>
<keyword evidence="12" id="KW-1185">Reference proteome</keyword>
<gene>
    <name evidence="11" type="ORF">OCU04_011465</name>
</gene>
<comment type="subcellular location">
    <subcellularLocation>
        <location evidence="9">Cytoplasm</location>
    </subcellularLocation>
    <subcellularLocation>
        <location evidence="9">Nucleus</location>
    </subcellularLocation>
</comment>
<dbReference type="OrthoDB" id="10061064at2759"/>
<comment type="function">
    <text evidence="8 9">Involved in ubiquitin-mediated protein degradation. Regulatory factor in the ubiquitin/proteasome pathway that controls the turnover of proteasome substrates. Targets proteasomes to the nucleus and facilitates the degradation of nuclear proteins.</text>
</comment>
<evidence type="ECO:0000256" key="6">
    <source>
        <dbReference type="ARBA" id="ARBA00022927"/>
    </source>
</evidence>
<dbReference type="FunFam" id="1.20.58.1590:FF:000001">
    <property type="entry name" value="Tethering factor for nuclear proteasome STS1"/>
    <property type="match status" value="1"/>
</dbReference>
<dbReference type="PANTHER" id="PTHR28032">
    <property type="entry name" value="FI02826P"/>
    <property type="match status" value="1"/>
</dbReference>
<sequence>MNVLLPTQASFFPSPHRNPIHTPISPHTNHRMASRKRKADDDGLDENMSISPTNSPSLATRQIYRPSKKVKANEISSRPLSLPRLLETLDAQSLRSVLQTICERHPEIGSEIVTSAPRPSVASTLGVLSKYQNELQEAFPYGGSPGSDYAYDRVKQQLTNLIDALVDFTPHYLPPNEQQTATSLSFLDSATKIVHDLPNWDSQSHRHHKDNAYDEISRAWALVISEASKRGGGFQLHSGGWDQTLARHNEQSGGKMQMAVNALGSNLGWMGGNSGVGSGDPDSIRNQLLSGRYGTNQSVPVGAPW</sequence>
<evidence type="ECO:0000256" key="2">
    <source>
        <dbReference type="ARBA" id="ARBA00011464"/>
    </source>
</evidence>
<name>A0A9X0DES0_9HELO</name>
<dbReference type="PANTHER" id="PTHR28032:SF1">
    <property type="entry name" value="FI02826P"/>
    <property type="match status" value="1"/>
</dbReference>
<feature type="compositionally biased region" description="Polar residues" evidence="10">
    <location>
        <begin position="1"/>
        <end position="11"/>
    </location>
</feature>
<reference evidence="11" key="1">
    <citation type="submission" date="2022-11" db="EMBL/GenBank/DDBJ databases">
        <title>Genome Resource of Sclerotinia nivalis Strain SnTB1, a Plant Pathogen Isolated from American Ginseng.</title>
        <authorList>
            <person name="Fan S."/>
        </authorList>
    </citation>
    <scope>NUCLEOTIDE SEQUENCE</scope>
    <source>
        <strain evidence="11">SnTB1</strain>
    </source>
</reference>
<accession>A0A9X0DES0</accession>
<comment type="subunit">
    <text evidence="2 9">Binds the proteasome.</text>
</comment>
<dbReference type="GO" id="GO:0031965">
    <property type="term" value="C:nuclear membrane"/>
    <property type="evidence" value="ECO:0007669"/>
    <property type="project" value="TreeGrafter"/>
</dbReference>
<dbReference type="GO" id="GO:0070628">
    <property type="term" value="F:proteasome binding"/>
    <property type="evidence" value="ECO:0007669"/>
    <property type="project" value="TreeGrafter"/>
</dbReference>
<protein>
    <recommendedName>
        <fullName evidence="3 9">Tethering factor for nuclear proteasome STS1</fullName>
    </recommendedName>
</protein>
<dbReference type="AlphaFoldDB" id="A0A9X0DES0"/>
<keyword evidence="6 9" id="KW-0653">Protein transport</keyword>
<dbReference type="Pfam" id="PF08559">
    <property type="entry name" value="Cut8"/>
    <property type="match status" value="1"/>
</dbReference>
<evidence type="ECO:0000313" key="12">
    <source>
        <dbReference type="Proteomes" id="UP001152300"/>
    </source>
</evidence>
<proteinExistence type="inferred from homology"/>
<dbReference type="EMBL" id="JAPEIS010000014">
    <property type="protein sequence ID" value="KAJ8059835.1"/>
    <property type="molecule type" value="Genomic_DNA"/>
</dbReference>
<dbReference type="InterPro" id="IPR038422">
    <property type="entry name" value="Cut8/Sts1_sf"/>
</dbReference>
<evidence type="ECO:0000256" key="9">
    <source>
        <dbReference type="RuleBase" id="RU368013"/>
    </source>
</evidence>
<dbReference type="Gene3D" id="1.20.58.1590">
    <property type="entry name" value="Tethering factor for nuclear proteasome Cut8/Sts1"/>
    <property type="match status" value="1"/>
</dbReference>
<evidence type="ECO:0000256" key="7">
    <source>
        <dbReference type="ARBA" id="ARBA00023242"/>
    </source>
</evidence>
<evidence type="ECO:0000256" key="3">
    <source>
        <dbReference type="ARBA" id="ARBA00016204"/>
    </source>
</evidence>
<dbReference type="GO" id="GO:0015031">
    <property type="term" value="P:protein transport"/>
    <property type="evidence" value="ECO:0007669"/>
    <property type="project" value="UniProtKB-UniRule"/>
</dbReference>
<evidence type="ECO:0000256" key="5">
    <source>
        <dbReference type="ARBA" id="ARBA00022490"/>
    </source>
</evidence>
<evidence type="ECO:0000256" key="1">
    <source>
        <dbReference type="ARBA" id="ARBA00006199"/>
    </source>
</evidence>
<evidence type="ECO:0000313" key="11">
    <source>
        <dbReference type="EMBL" id="KAJ8059835.1"/>
    </source>
</evidence>
<keyword evidence="5 9" id="KW-0963">Cytoplasm</keyword>
<feature type="region of interest" description="Disordered" evidence="10">
    <location>
        <begin position="1"/>
        <end position="58"/>
    </location>
</feature>
<feature type="compositionally biased region" description="Polar residues" evidence="10">
    <location>
        <begin position="48"/>
        <end position="58"/>
    </location>
</feature>
<keyword evidence="4 9" id="KW-0813">Transport</keyword>